<evidence type="ECO:0000256" key="1">
    <source>
        <dbReference type="SAM" id="SignalP"/>
    </source>
</evidence>
<gene>
    <name evidence="2" type="ORF">EJ73_02704</name>
</gene>
<dbReference type="GO" id="GO:0005975">
    <property type="term" value="P:carbohydrate metabolic process"/>
    <property type="evidence" value="ECO:0007669"/>
    <property type="project" value="InterPro"/>
</dbReference>
<dbReference type="Gene3D" id="3.20.20.80">
    <property type="entry name" value="Glycosidases"/>
    <property type="match status" value="1"/>
</dbReference>
<protein>
    <submittedName>
        <fullName evidence="2">Glycosyl hydrolase family 18 (Putative chitinase)</fullName>
    </submittedName>
</protein>
<comment type="caution">
    <text evidence="2">The sequence shown here is derived from an EMBL/GenBank/DDBJ whole genome shotgun (WGS) entry which is preliminary data.</text>
</comment>
<dbReference type="STRING" id="1122991.GCA_000613445_00289"/>
<keyword evidence="1" id="KW-0732">Signal</keyword>
<dbReference type="RefSeq" id="WP_025817577.1">
    <property type="nucleotide sequence ID" value="NZ_BAIZ01000070.1"/>
</dbReference>
<dbReference type="InterPro" id="IPR001579">
    <property type="entry name" value="Glyco_hydro_18_chit_AS"/>
</dbReference>
<dbReference type="PROSITE" id="PS01095">
    <property type="entry name" value="GH18_1"/>
    <property type="match status" value="1"/>
</dbReference>
<dbReference type="Proteomes" id="UP000248314">
    <property type="component" value="Unassembled WGS sequence"/>
</dbReference>
<dbReference type="InterPro" id="IPR017853">
    <property type="entry name" value="GH"/>
</dbReference>
<keyword evidence="2" id="KW-0378">Hydrolase</keyword>
<dbReference type="PROSITE" id="PS51257">
    <property type="entry name" value="PROKAR_LIPOPROTEIN"/>
    <property type="match status" value="1"/>
</dbReference>
<dbReference type="EMBL" id="QJJX01000057">
    <property type="protein sequence ID" value="PXX17266.1"/>
    <property type="molecule type" value="Genomic_DNA"/>
</dbReference>
<evidence type="ECO:0000313" key="2">
    <source>
        <dbReference type="EMBL" id="PXX17266.1"/>
    </source>
</evidence>
<feature type="chain" id="PRO_5016245093" evidence="1">
    <location>
        <begin position="23"/>
        <end position="367"/>
    </location>
</feature>
<dbReference type="OrthoDB" id="7183084at2"/>
<dbReference type="Pfam" id="PF16141">
    <property type="entry name" value="GH18_BT1044-like"/>
    <property type="match status" value="1"/>
</dbReference>
<evidence type="ECO:0000313" key="3">
    <source>
        <dbReference type="Proteomes" id="UP000248314"/>
    </source>
</evidence>
<dbReference type="SUPFAM" id="SSF51445">
    <property type="entry name" value="(Trans)glycosidases"/>
    <property type="match status" value="1"/>
</dbReference>
<feature type="signal peptide" evidence="1">
    <location>
        <begin position="1"/>
        <end position="22"/>
    </location>
</feature>
<dbReference type="GO" id="GO:0004553">
    <property type="term" value="F:hydrolase activity, hydrolyzing O-glycosyl compounds"/>
    <property type="evidence" value="ECO:0007669"/>
    <property type="project" value="InterPro"/>
</dbReference>
<proteinExistence type="predicted"/>
<reference evidence="2 3" key="1">
    <citation type="submission" date="2018-05" db="EMBL/GenBank/DDBJ databases">
        <title>Genomic Encyclopedia of Type Strains, Phase I: the one thousand microbial genomes (KMG-I) project.</title>
        <authorList>
            <person name="Kyrpides N."/>
        </authorList>
    </citation>
    <scope>NUCLEOTIDE SEQUENCE [LARGE SCALE GENOMIC DNA]</scope>
    <source>
        <strain evidence="2 3">DSM 15611</strain>
    </source>
</reference>
<sequence length="367" mass="41402">MNIKNKTLLWLAAASMALTACSDWTDTEIKDPTNLTVTNKSEEYYAKLREYKNSDHEKSFGWFGNWTGEAAMLNNSLKGLPDSVDFVSLWGNWSNLNDKQKKDLEFAQKVKGTKVLMCFIVMDIGDQLTPPIPADKAAAGTTWKQWRKEFWGWGDTNASRIAATEKYANAICDSIDKYGYDGFDIDAEPNFAQPFATDKELWTEQGVMPAFVKALSKRIGPKSGTNKMLVVDGEPYALPDSLGDHFDYFILQAYTTTSDYELNNRLAVQINHFQNKMSAEEVAKKIIVCENFENYAAKGGVNFTTKWGTTIPSLLGMAYWQPTYDGKTYKKGGVGSYHMEYEYGQSSAQTTYPWLRKAIQIMNPSIK</sequence>
<dbReference type="CDD" id="cd06542">
    <property type="entry name" value="GH18_EndoS-like"/>
    <property type="match status" value="1"/>
</dbReference>
<accession>A0A318HQ63</accession>
<keyword evidence="3" id="KW-1185">Reference proteome</keyword>
<dbReference type="AlphaFoldDB" id="A0A318HQ63"/>
<dbReference type="InterPro" id="IPR032320">
    <property type="entry name" value="GH18_BT1044-like"/>
</dbReference>
<organism evidence="2 3">
    <name type="scientific">Hoylesella shahii DSM 15611 = JCM 12083</name>
    <dbReference type="NCBI Taxonomy" id="1122991"/>
    <lineage>
        <taxon>Bacteria</taxon>
        <taxon>Pseudomonadati</taxon>
        <taxon>Bacteroidota</taxon>
        <taxon>Bacteroidia</taxon>
        <taxon>Bacteroidales</taxon>
        <taxon>Prevotellaceae</taxon>
        <taxon>Hoylesella</taxon>
    </lineage>
</organism>
<name>A0A318HQ63_9BACT</name>